<evidence type="ECO:0000256" key="1">
    <source>
        <dbReference type="SAM" id="MobiDB-lite"/>
    </source>
</evidence>
<evidence type="ECO:0000313" key="2">
    <source>
        <dbReference type="EMBL" id="KAK5969325.1"/>
    </source>
</evidence>
<accession>A0AAN8FH18</accession>
<reference evidence="2 3" key="1">
    <citation type="submission" date="2019-10" db="EMBL/GenBank/DDBJ databases">
        <title>Assembly and Annotation for the nematode Trichostrongylus colubriformis.</title>
        <authorList>
            <person name="Martin J."/>
        </authorList>
    </citation>
    <scope>NUCLEOTIDE SEQUENCE [LARGE SCALE GENOMIC DNA]</scope>
    <source>
        <strain evidence="2">G859</strain>
        <tissue evidence="2">Whole worm</tissue>
    </source>
</reference>
<feature type="region of interest" description="Disordered" evidence="1">
    <location>
        <begin position="13"/>
        <end position="57"/>
    </location>
</feature>
<protein>
    <submittedName>
        <fullName evidence="2">Uncharacterized protein</fullName>
    </submittedName>
</protein>
<name>A0AAN8FH18_TRICO</name>
<dbReference type="AlphaFoldDB" id="A0AAN8FH18"/>
<keyword evidence="3" id="KW-1185">Reference proteome</keyword>
<proteinExistence type="predicted"/>
<gene>
    <name evidence="2" type="ORF">GCK32_001480</name>
</gene>
<feature type="region of interest" description="Disordered" evidence="1">
    <location>
        <begin position="130"/>
        <end position="167"/>
    </location>
</feature>
<organism evidence="2 3">
    <name type="scientific">Trichostrongylus colubriformis</name>
    <name type="common">Black scour worm</name>
    <dbReference type="NCBI Taxonomy" id="6319"/>
    <lineage>
        <taxon>Eukaryota</taxon>
        <taxon>Metazoa</taxon>
        <taxon>Ecdysozoa</taxon>
        <taxon>Nematoda</taxon>
        <taxon>Chromadorea</taxon>
        <taxon>Rhabditida</taxon>
        <taxon>Rhabditina</taxon>
        <taxon>Rhabditomorpha</taxon>
        <taxon>Strongyloidea</taxon>
        <taxon>Trichostrongylidae</taxon>
        <taxon>Trichostrongylus</taxon>
    </lineage>
</organism>
<feature type="compositionally biased region" description="Basic and acidic residues" evidence="1">
    <location>
        <begin position="158"/>
        <end position="167"/>
    </location>
</feature>
<sequence length="167" mass="18050">MLHGLYGYIFGAEDSNDSNDSQASNDSETSLGPAGKVTEDDWCLVDDAPSGRSSPELIPNLELRDIDQLSFASKKAKNSQPLLNGSMVVTWNRPETIWRLFADVDAPGNPVSLTSLKAKTSLVSAGKLKRATAATHVNSEAKTKTRSKKVGKMSSGRNNDRKVNNIE</sequence>
<comment type="caution">
    <text evidence="2">The sequence shown here is derived from an EMBL/GenBank/DDBJ whole genome shotgun (WGS) entry which is preliminary data.</text>
</comment>
<dbReference type="Proteomes" id="UP001331761">
    <property type="component" value="Unassembled WGS sequence"/>
</dbReference>
<evidence type="ECO:0000313" key="3">
    <source>
        <dbReference type="Proteomes" id="UP001331761"/>
    </source>
</evidence>
<dbReference type="EMBL" id="WIXE01020302">
    <property type="protein sequence ID" value="KAK5969325.1"/>
    <property type="molecule type" value="Genomic_DNA"/>
</dbReference>
<feature type="compositionally biased region" description="Low complexity" evidence="1">
    <location>
        <begin position="18"/>
        <end position="27"/>
    </location>
</feature>